<accession>A0A0L0FJQ7</accession>
<dbReference type="Proteomes" id="UP000054560">
    <property type="component" value="Unassembled WGS sequence"/>
</dbReference>
<dbReference type="AlphaFoldDB" id="A0A0L0FJQ7"/>
<name>A0A0L0FJQ7_9EUKA</name>
<proteinExistence type="predicted"/>
<keyword evidence="3" id="KW-1185">Reference proteome</keyword>
<evidence type="ECO:0000313" key="2">
    <source>
        <dbReference type="EMBL" id="KNC77014.1"/>
    </source>
</evidence>
<gene>
    <name evidence="2" type="ORF">SARC_10512</name>
</gene>
<feature type="region of interest" description="Disordered" evidence="1">
    <location>
        <begin position="1"/>
        <end position="21"/>
    </location>
</feature>
<organism evidence="2 3">
    <name type="scientific">Sphaeroforma arctica JP610</name>
    <dbReference type="NCBI Taxonomy" id="667725"/>
    <lineage>
        <taxon>Eukaryota</taxon>
        <taxon>Ichthyosporea</taxon>
        <taxon>Ichthyophonida</taxon>
        <taxon>Sphaeroforma</taxon>
    </lineage>
</organism>
<protein>
    <submittedName>
        <fullName evidence="2">Uncharacterized protein</fullName>
    </submittedName>
</protein>
<dbReference type="RefSeq" id="XP_014150916.1">
    <property type="nucleotide sequence ID" value="XM_014295441.1"/>
</dbReference>
<evidence type="ECO:0000256" key="1">
    <source>
        <dbReference type="SAM" id="MobiDB-lite"/>
    </source>
</evidence>
<evidence type="ECO:0000313" key="3">
    <source>
        <dbReference type="Proteomes" id="UP000054560"/>
    </source>
</evidence>
<dbReference type="GeneID" id="25911016"/>
<dbReference type="EMBL" id="KQ242874">
    <property type="protein sequence ID" value="KNC77014.1"/>
    <property type="molecule type" value="Genomic_DNA"/>
</dbReference>
<sequence>MKDITHETMQKSTCSATEGTTRSIAQTQSLQMSKGANISPCTTCSGDLVNAEQSMGSDKIIGSDATGNRGKVVRGGRLVAKRSRLRHVMSNIMDENQVD</sequence>
<reference evidence="2 3" key="1">
    <citation type="submission" date="2011-02" db="EMBL/GenBank/DDBJ databases">
        <title>The Genome Sequence of Sphaeroforma arctica JP610.</title>
        <authorList>
            <consortium name="The Broad Institute Genome Sequencing Platform"/>
            <person name="Russ C."/>
            <person name="Cuomo C."/>
            <person name="Young S.K."/>
            <person name="Zeng Q."/>
            <person name="Gargeya S."/>
            <person name="Alvarado L."/>
            <person name="Berlin A."/>
            <person name="Chapman S.B."/>
            <person name="Chen Z."/>
            <person name="Freedman E."/>
            <person name="Gellesch M."/>
            <person name="Goldberg J."/>
            <person name="Griggs A."/>
            <person name="Gujja S."/>
            <person name="Heilman E."/>
            <person name="Heiman D."/>
            <person name="Howarth C."/>
            <person name="Mehta T."/>
            <person name="Neiman D."/>
            <person name="Pearson M."/>
            <person name="Roberts A."/>
            <person name="Saif S."/>
            <person name="Shea T."/>
            <person name="Shenoy N."/>
            <person name="Sisk P."/>
            <person name="Stolte C."/>
            <person name="Sykes S."/>
            <person name="White J."/>
            <person name="Yandava C."/>
            <person name="Burger G."/>
            <person name="Gray M.W."/>
            <person name="Holland P.W.H."/>
            <person name="King N."/>
            <person name="Lang F.B.F."/>
            <person name="Roger A.J."/>
            <person name="Ruiz-Trillo I."/>
            <person name="Haas B."/>
            <person name="Nusbaum C."/>
            <person name="Birren B."/>
        </authorList>
    </citation>
    <scope>NUCLEOTIDE SEQUENCE [LARGE SCALE GENOMIC DNA]</scope>
    <source>
        <strain evidence="2 3">JP610</strain>
    </source>
</reference>
<feature type="compositionally biased region" description="Polar residues" evidence="1">
    <location>
        <begin position="10"/>
        <end position="21"/>
    </location>
</feature>